<evidence type="ECO:0000256" key="6">
    <source>
        <dbReference type="ARBA" id="ARBA00023136"/>
    </source>
</evidence>
<evidence type="ECO:0000256" key="3">
    <source>
        <dbReference type="ARBA" id="ARBA00022475"/>
    </source>
</evidence>
<keyword evidence="3" id="KW-1003">Cell membrane</keyword>
<evidence type="ECO:0000256" key="4">
    <source>
        <dbReference type="ARBA" id="ARBA00022692"/>
    </source>
</evidence>
<dbReference type="InterPro" id="IPR006707">
    <property type="entry name" value="T7SS_EccD"/>
</dbReference>
<dbReference type="Pfam" id="PF08817">
    <property type="entry name" value="YukD"/>
    <property type="match status" value="1"/>
</dbReference>
<accession>A0ABP9SKQ3</accession>
<evidence type="ECO:0000256" key="5">
    <source>
        <dbReference type="ARBA" id="ARBA00022989"/>
    </source>
</evidence>
<dbReference type="InterPro" id="IPR024962">
    <property type="entry name" value="YukD-like"/>
</dbReference>
<keyword evidence="10" id="KW-1185">Reference proteome</keyword>
<feature type="transmembrane region" description="Helical" evidence="7">
    <location>
        <begin position="427"/>
        <end position="452"/>
    </location>
</feature>
<dbReference type="Pfam" id="PF19053">
    <property type="entry name" value="EccD"/>
    <property type="match status" value="1"/>
</dbReference>
<feature type="transmembrane region" description="Helical" evidence="7">
    <location>
        <begin position="397"/>
        <end position="415"/>
    </location>
</feature>
<feature type="transmembrane region" description="Helical" evidence="7">
    <location>
        <begin position="267"/>
        <end position="288"/>
    </location>
</feature>
<evidence type="ECO:0000313" key="9">
    <source>
        <dbReference type="EMBL" id="GAA5197010.1"/>
    </source>
</evidence>
<dbReference type="InterPro" id="IPR044049">
    <property type="entry name" value="EccD_transm"/>
</dbReference>
<keyword evidence="4 7" id="KW-0812">Transmembrane</keyword>
<feature type="transmembrane region" description="Helical" evidence="7">
    <location>
        <begin position="164"/>
        <end position="186"/>
    </location>
</feature>
<feature type="transmembrane region" description="Helical" evidence="7">
    <location>
        <begin position="347"/>
        <end position="366"/>
    </location>
</feature>
<proteinExistence type="inferred from homology"/>
<feature type="transmembrane region" description="Helical" evidence="7">
    <location>
        <begin position="242"/>
        <end position="261"/>
    </location>
</feature>
<comment type="subcellular location">
    <subcellularLocation>
        <location evidence="1">Cell membrane</location>
        <topology evidence="1">Multi-pass membrane protein</topology>
    </subcellularLocation>
</comment>
<dbReference type="PIRSF" id="PIRSF017804">
    <property type="entry name" value="Secretion_EccD1"/>
    <property type="match status" value="1"/>
</dbReference>
<dbReference type="Gene3D" id="3.10.20.90">
    <property type="entry name" value="Phosphatidylinositol 3-kinase Catalytic Subunit, Chain A, domain 1"/>
    <property type="match status" value="1"/>
</dbReference>
<evidence type="ECO:0000256" key="7">
    <source>
        <dbReference type="SAM" id="Phobius"/>
    </source>
</evidence>
<feature type="transmembrane region" description="Helical" evidence="7">
    <location>
        <begin position="373"/>
        <end position="391"/>
    </location>
</feature>
<organism evidence="9 10">
    <name type="scientific">Rugosimonospora acidiphila</name>
    <dbReference type="NCBI Taxonomy" id="556531"/>
    <lineage>
        <taxon>Bacteria</taxon>
        <taxon>Bacillati</taxon>
        <taxon>Actinomycetota</taxon>
        <taxon>Actinomycetes</taxon>
        <taxon>Micromonosporales</taxon>
        <taxon>Micromonosporaceae</taxon>
        <taxon>Rugosimonospora</taxon>
    </lineage>
</organism>
<evidence type="ECO:0000259" key="8">
    <source>
        <dbReference type="Pfam" id="PF19053"/>
    </source>
</evidence>
<keyword evidence="5 7" id="KW-1133">Transmembrane helix</keyword>
<feature type="transmembrane region" description="Helical" evidence="7">
    <location>
        <begin position="107"/>
        <end position="129"/>
    </location>
</feature>
<evidence type="ECO:0000313" key="10">
    <source>
        <dbReference type="Proteomes" id="UP001501570"/>
    </source>
</evidence>
<gene>
    <name evidence="9" type="primary">eccD_4</name>
    <name evidence="9" type="ORF">GCM10023322_67320</name>
</gene>
<name>A0ABP9SKQ3_9ACTN</name>
<feature type="domain" description="EccD-like transmembrane" evidence="8">
    <location>
        <begin position="109"/>
        <end position="455"/>
    </location>
</feature>
<feature type="transmembrane region" description="Helical" evidence="7">
    <location>
        <begin position="321"/>
        <end position="341"/>
    </location>
</feature>
<keyword evidence="6 7" id="KW-0472">Membrane</keyword>
<reference evidence="10" key="1">
    <citation type="journal article" date="2019" name="Int. J. Syst. Evol. Microbiol.">
        <title>The Global Catalogue of Microorganisms (GCM) 10K type strain sequencing project: providing services to taxonomists for standard genome sequencing and annotation.</title>
        <authorList>
            <consortium name="The Broad Institute Genomics Platform"/>
            <consortium name="The Broad Institute Genome Sequencing Center for Infectious Disease"/>
            <person name="Wu L."/>
            <person name="Ma J."/>
        </authorList>
    </citation>
    <scope>NUCLEOTIDE SEQUENCE [LARGE SCALE GENOMIC DNA]</scope>
    <source>
        <strain evidence="10">JCM 18304</strain>
    </source>
</reference>
<dbReference type="NCBIfam" id="TIGR03920">
    <property type="entry name" value="T7SS_EccD"/>
    <property type="match status" value="1"/>
</dbReference>
<evidence type="ECO:0000256" key="1">
    <source>
        <dbReference type="ARBA" id="ARBA00004651"/>
    </source>
</evidence>
<protein>
    <submittedName>
        <fullName evidence="9">Type VII secretion integral membrane protein EccD</fullName>
    </submittedName>
</protein>
<comment type="caution">
    <text evidence="9">The sequence shown here is derived from an EMBL/GenBank/DDBJ whole genome shotgun (WGS) entry which is preliminary data.</text>
</comment>
<feature type="transmembrane region" description="Helical" evidence="7">
    <location>
        <begin position="215"/>
        <end position="235"/>
    </location>
</feature>
<evidence type="ECO:0000256" key="2">
    <source>
        <dbReference type="ARBA" id="ARBA00006162"/>
    </source>
</evidence>
<comment type="similarity">
    <text evidence="2">Belongs to the EccD/Snm4 family.</text>
</comment>
<sequence length="457" mass="45055">MTVRAPQRRIDVALPEHAPLAELLPELLRRAGVGLADDGQAHGGWALRRGDGEALSVGAGLAAQGVRDGDVLYLGPGRAPWPELEYDDVVDAIATGARGRGRTWDGAATRATGLAVAGVALLLGVVALVRAPQHGAALPGLAGLGAALLLTLGGIVASRAYGDSVAGAVLAAGALPYAFVGGLSSLGSTPAGAHRSPAEASPFEAPLVAASRVNAPHLLIASVAVLVLAVVGAVGVGDRLRIFVGAITAGGLAALGAGLGYRLPAAGAAAIVLAALVTGLAAAPLLAIRLGNLPVPVLAPGQSERPDRARVHAAVVRTDEILTGLLIGAAIAGTAAAVPLAGSGGAAGRLLVAVTAAGFLVRARLFPAVRQRLPLLVAGAGTSGALLAHTPATVPVLAGWLMLACLCVVTGLRYSNRPPGPYLGRMADLLDALCVIAVIPVACAVLGLYGAVRGLAG</sequence>
<feature type="transmembrane region" description="Helical" evidence="7">
    <location>
        <begin position="135"/>
        <end position="157"/>
    </location>
</feature>
<dbReference type="EMBL" id="BAABJQ010000028">
    <property type="protein sequence ID" value="GAA5197010.1"/>
    <property type="molecule type" value="Genomic_DNA"/>
</dbReference>
<dbReference type="Proteomes" id="UP001501570">
    <property type="component" value="Unassembled WGS sequence"/>
</dbReference>